<feature type="compositionally biased region" description="Low complexity" evidence="1">
    <location>
        <begin position="102"/>
        <end position="111"/>
    </location>
</feature>
<accession>A0ABS3X0L6</accession>
<evidence type="ECO:0000313" key="3">
    <source>
        <dbReference type="Proteomes" id="UP001518976"/>
    </source>
</evidence>
<evidence type="ECO:0000256" key="1">
    <source>
        <dbReference type="SAM" id="MobiDB-lite"/>
    </source>
</evidence>
<comment type="caution">
    <text evidence="2">The sequence shown here is derived from an EMBL/GenBank/DDBJ whole genome shotgun (WGS) entry which is preliminary data.</text>
</comment>
<feature type="compositionally biased region" description="Pro residues" evidence="1">
    <location>
        <begin position="346"/>
        <end position="361"/>
    </location>
</feature>
<evidence type="ECO:0000313" key="2">
    <source>
        <dbReference type="EMBL" id="MBO8188881.1"/>
    </source>
</evidence>
<gene>
    <name evidence="2" type="ORF">JW592_25945</name>
</gene>
<proteinExistence type="predicted"/>
<reference evidence="2 3" key="1">
    <citation type="submission" date="2021-02" db="EMBL/GenBank/DDBJ databases">
        <title>Streptomyces spirodelae sp. nov., isolated from duckweed.</title>
        <authorList>
            <person name="Saimee Y."/>
            <person name="Duangmal K."/>
        </authorList>
    </citation>
    <scope>NUCLEOTIDE SEQUENCE [LARGE SCALE GENOMIC DNA]</scope>
    <source>
        <strain evidence="2 3">DW4-2</strain>
    </source>
</reference>
<feature type="compositionally biased region" description="Pro residues" evidence="1">
    <location>
        <begin position="163"/>
        <end position="177"/>
    </location>
</feature>
<feature type="region of interest" description="Disordered" evidence="1">
    <location>
        <begin position="77"/>
        <end position="211"/>
    </location>
</feature>
<feature type="compositionally biased region" description="Pro residues" evidence="1">
    <location>
        <begin position="383"/>
        <end position="402"/>
    </location>
</feature>
<organism evidence="2 3">
    <name type="scientific">Streptomyces spirodelae</name>
    <dbReference type="NCBI Taxonomy" id="2812904"/>
    <lineage>
        <taxon>Bacteria</taxon>
        <taxon>Bacillati</taxon>
        <taxon>Actinomycetota</taxon>
        <taxon>Actinomycetes</taxon>
        <taxon>Kitasatosporales</taxon>
        <taxon>Streptomycetaceae</taxon>
        <taxon>Streptomyces</taxon>
    </lineage>
</organism>
<dbReference type="Proteomes" id="UP001518976">
    <property type="component" value="Unassembled WGS sequence"/>
</dbReference>
<dbReference type="RefSeq" id="WP_209267656.1">
    <property type="nucleotide sequence ID" value="NZ_JAFFZN010000028.1"/>
</dbReference>
<protein>
    <submittedName>
        <fullName evidence="2">Uncharacterized protein</fullName>
    </submittedName>
</protein>
<sequence length="480" mass="51170">MPEPTGPRRIRPRRLARQLLDEELKAAARQSGARQNPAWGPAPPQKEQDSLGRAADDVADEMLRFLRGLWRRLLRNRQGQQRAEDPGAGQEYQPPPPGQGQGPEPQHFPPQWAQQPWHGVAPQQAAQGPARQQPSSVPGFVPQHRTGFAPQGQGFAPYGTGYAPPPPGGAVLPPPQQPGGRRRLMKQQPEGNPSAFEQYGSLRDRPEQQAAVQDEVRKLMNGRTRYREAARRNMLPFAASLAALAESNANNAKRSEKNTEAPKSERSWLSRLNPWRSARPGNAQKRSAKADPAAVPGARLATPPRLPQLSDYASGQLSGPGPQNAVTQAVARAAAPARGDSAAHTPGPPVPPKVPNVPPKIPLDTPGAEPARSRSSSPADTQPSPPSTPVSPPASPTVPPVSPVSRSVSPVSSPALPVSPPSSPVFSPAVAGQSLEHHRSNSEARGKDTSMSRSSRPQSPHRAPAAQQSDTAKRAPSRGR</sequence>
<feature type="compositionally biased region" description="Low complexity" evidence="1">
    <location>
        <begin position="403"/>
        <end position="416"/>
    </location>
</feature>
<feature type="compositionally biased region" description="Basic and acidic residues" evidence="1">
    <location>
        <begin position="46"/>
        <end position="55"/>
    </location>
</feature>
<feature type="compositionally biased region" description="Low complexity" evidence="1">
    <location>
        <begin position="77"/>
        <end position="92"/>
    </location>
</feature>
<dbReference type="EMBL" id="JAFFZN010000028">
    <property type="protein sequence ID" value="MBO8188881.1"/>
    <property type="molecule type" value="Genomic_DNA"/>
</dbReference>
<feature type="compositionally biased region" description="Basic and acidic residues" evidence="1">
    <location>
        <begin position="435"/>
        <end position="450"/>
    </location>
</feature>
<feature type="compositionally biased region" description="Low complexity" evidence="1">
    <location>
        <begin position="325"/>
        <end position="343"/>
    </location>
</feature>
<name>A0ABS3X0L6_9ACTN</name>
<feature type="region of interest" description="Disordered" evidence="1">
    <location>
        <begin position="25"/>
        <end position="55"/>
    </location>
</feature>
<feature type="compositionally biased region" description="Low complexity" evidence="1">
    <location>
        <begin position="121"/>
        <end position="134"/>
    </location>
</feature>
<keyword evidence="3" id="KW-1185">Reference proteome</keyword>
<feature type="region of interest" description="Disordered" evidence="1">
    <location>
        <begin position="248"/>
        <end position="480"/>
    </location>
</feature>
<feature type="compositionally biased region" description="Basic and acidic residues" evidence="1">
    <location>
        <begin position="253"/>
        <end position="268"/>
    </location>
</feature>